<dbReference type="FunFam" id="3.30.160.60:FF:000303">
    <property type="entry name" value="Zinc finger protein 41"/>
    <property type="match status" value="1"/>
</dbReference>
<organism evidence="13">
    <name type="scientific">Diabrotica virgifera virgifera</name>
    <name type="common">western corn rootworm</name>
    <dbReference type="NCBI Taxonomy" id="50390"/>
    <lineage>
        <taxon>Eukaryota</taxon>
        <taxon>Metazoa</taxon>
        <taxon>Ecdysozoa</taxon>
        <taxon>Arthropoda</taxon>
        <taxon>Hexapoda</taxon>
        <taxon>Insecta</taxon>
        <taxon>Pterygota</taxon>
        <taxon>Neoptera</taxon>
        <taxon>Endopterygota</taxon>
        <taxon>Coleoptera</taxon>
        <taxon>Polyphaga</taxon>
        <taxon>Cucujiformia</taxon>
        <taxon>Chrysomeloidea</taxon>
        <taxon>Chrysomelidae</taxon>
        <taxon>Galerucinae</taxon>
        <taxon>Diabroticina</taxon>
        <taxon>Diabroticites</taxon>
        <taxon>Diabrotica</taxon>
    </lineage>
</organism>
<feature type="domain" description="C2H2-type" evidence="12">
    <location>
        <begin position="724"/>
        <end position="751"/>
    </location>
</feature>
<dbReference type="Pfam" id="PF13912">
    <property type="entry name" value="zf-C2H2_6"/>
    <property type="match status" value="1"/>
</dbReference>
<feature type="domain" description="C2H2-type" evidence="12">
    <location>
        <begin position="752"/>
        <end position="779"/>
    </location>
</feature>
<dbReference type="RefSeq" id="XP_028152625.1">
    <property type="nucleotide sequence ID" value="XM_028296824.1"/>
</dbReference>
<keyword evidence="8" id="KW-0238">DNA-binding</keyword>
<name>A0A6P7H9P1_DIAVI</name>
<reference evidence="13" key="1">
    <citation type="submission" date="2025-08" db="UniProtKB">
        <authorList>
            <consortium name="RefSeq"/>
        </authorList>
    </citation>
    <scope>IDENTIFICATION</scope>
    <source>
        <tissue evidence="13">Whole insect</tissue>
    </source>
</reference>
<feature type="domain" description="C2H2-type" evidence="12">
    <location>
        <begin position="554"/>
        <end position="581"/>
    </location>
</feature>
<dbReference type="InParanoid" id="A0A6P7H9P1"/>
<proteinExistence type="inferred from homology"/>
<keyword evidence="3" id="KW-0479">Metal-binding</keyword>
<feature type="domain" description="C2H2-type" evidence="12">
    <location>
        <begin position="496"/>
        <end position="523"/>
    </location>
</feature>
<dbReference type="SUPFAM" id="SSF57667">
    <property type="entry name" value="beta-beta-alpha zinc fingers"/>
    <property type="match status" value="8"/>
</dbReference>
<evidence type="ECO:0000256" key="10">
    <source>
        <dbReference type="ARBA" id="ARBA00023242"/>
    </source>
</evidence>
<dbReference type="InterPro" id="IPR013087">
    <property type="entry name" value="Znf_C2H2_type"/>
</dbReference>
<dbReference type="GO" id="GO:0001228">
    <property type="term" value="F:DNA-binding transcription activator activity, RNA polymerase II-specific"/>
    <property type="evidence" value="ECO:0007669"/>
    <property type="project" value="TreeGrafter"/>
</dbReference>
<feature type="domain" description="C2H2-type" evidence="12">
    <location>
        <begin position="696"/>
        <end position="723"/>
    </location>
</feature>
<feature type="domain" description="C2H2-type" evidence="12">
    <location>
        <begin position="412"/>
        <end position="435"/>
    </location>
</feature>
<feature type="domain" description="C2H2-type" evidence="12">
    <location>
        <begin position="439"/>
        <end position="467"/>
    </location>
</feature>
<dbReference type="GO" id="GO:0000978">
    <property type="term" value="F:RNA polymerase II cis-regulatory region sequence-specific DNA binding"/>
    <property type="evidence" value="ECO:0007669"/>
    <property type="project" value="TreeGrafter"/>
</dbReference>
<feature type="domain" description="C2H2-type" evidence="12">
    <location>
        <begin position="808"/>
        <end position="835"/>
    </location>
</feature>
<comment type="similarity">
    <text evidence="2">Belongs to the krueppel C2H2-type zinc-finger protein family.</text>
</comment>
<evidence type="ECO:0000256" key="5">
    <source>
        <dbReference type="ARBA" id="ARBA00022771"/>
    </source>
</evidence>
<feature type="domain" description="C2H2-type" evidence="12">
    <location>
        <begin position="271"/>
        <end position="299"/>
    </location>
</feature>
<dbReference type="PANTHER" id="PTHR24393">
    <property type="entry name" value="ZINC FINGER PROTEIN"/>
    <property type="match status" value="1"/>
</dbReference>
<dbReference type="GO" id="GO:0005634">
    <property type="term" value="C:nucleus"/>
    <property type="evidence" value="ECO:0007669"/>
    <property type="project" value="UniProtKB-SubCell"/>
</dbReference>
<sequence length="876" mass="103064">MAFLHKLGEFLNFSEEQCKSKSESDKICSFYAMKKVKIKIEEDAEISYRHLAQLTPVKVEDCKIELSETENTDRVKSNSSVMPPEDTSLEIKQEYKEFDPDLDNIASTDPINSYSTNTTRESIYKFKSNAPQTLPQDIKVAIKQEREDCDFFVDKMRLTHINNSYSTNYLSENIGIPKSGASQIAPQGIKVEIKQEHEESEFVLDSASNRHNTHLNSEVKLEDFVKLEINSNLRKRKIKAVNRRKKLTDYSTFTKKWLSWLTSTRNKNKIHSCSFCGKTCIKPLILISHYKVSHFAKKVIRTKQTKIKSSSMLHDLVKKKNDERSSYEDHYTFDESKKEYVRCTLCPKKAKSHFSFHTDQKLFECTTMQKKLNKSGNLTTHVPVESTKNPYTCKVGLEQLSKNRYLLGQKSYKCHVCSKEFTQIDHFRCHQLEHSVKPFECELCGKKFKKEYQMTHHHMVVHFGIRPYKCDLCPKICVRSDDLKKHRRVHNGDKPHKCTICPQEFVRKWGLRIHMLRHTGDKLRPYKCDLCPKICVRSDDLKKHRRVHNGDKPHKCTICPQEFVRKWGLRIHMLRHTGDKLRPYKCDLCPKICVRSDDLKKHRRVHNGDKPHKCTICPQEFVRKWGLRMHMLRHTGDKPAKCKVCSKEFKHVYRLNQHMYVHSKEKPFKCNICSKEFKHNYSLKPHMLVHTAEKPFECEICLKKLCSRSSLRQHKLLHSKEKRFECSICSKKFARSSNLKQHLFVHSDNKRFQCEICQKKFTEKRGLTRHIQVHNGDKPFQCEICYKRYSENSALKTHVLLHENKDCFKCEVCEKRMSTRHGLKGHMRIHTGEKPYECDICLRSFANQSNMYKHKKIHVDKSTTSPVQKTGTDIIK</sequence>
<dbReference type="SMART" id="SM00355">
    <property type="entry name" value="ZnF_C2H2"/>
    <property type="match status" value="17"/>
</dbReference>
<feature type="domain" description="C2H2-type" evidence="12">
    <location>
        <begin position="468"/>
        <end position="495"/>
    </location>
</feature>
<evidence type="ECO:0000259" key="12">
    <source>
        <dbReference type="PROSITE" id="PS50157"/>
    </source>
</evidence>
<evidence type="ECO:0000256" key="7">
    <source>
        <dbReference type="ARBA" id="ARBA00023015"/>
    </source>
</evidence>
<accession>A0A6P7H9P1</accession>
<dbReference type="FunFam" id="3.30.160.60:FF:000446">
    <property type="entry name" value="Zinc finger protein"/>
    <property type="match status" value="1"/>
</dbReference>
<protein>
    <submittedName>
        <fullName evidence="13">Zinc finger protein 271-like</fullName>
    </submittedName>
</protein>
<dbReference type="FunFam" id="3.30.160.60:FF:000145">
    <property type="entry name" value="Zinc finger protein 574"/>
    <property type="match status" value="1"/>
</dbReference>
<dbReference type="PANTHER" id="PTHR24393:SF15">
    <property type="entry name" value="IP01243P-RELATED"/>
    <property type="match status" value="1"/>
</dbReference>
<feature type="domain" description="C2H2-type" evidence="12">
    <location>
        <begin position="584"/>
        <end position="611"/>
    </location>
</feature>
<keyword evidence="5 11" id="KW-0863">Zinc-finger</keyword>
<evidence type="ECO:0000256" key="3">
    <source>
        <dbReference type="ARBA" id="ARBA00022723"/>
    </source>
</evidence>
<feature type="domain" description="C2H2-type" evidence="12">
    <location>
        <begin position="780"/>
        <end position="807"/>
    </location>
</feature>
<evidence type="ECO:0000256" key="8">
    <source>
        <dbReference type="ARBA" id="ARBA00023125"/>
    </source>
</evidence>
<dbReference type="Pfam" id="PF00096">
    <property type="entry name" value="zf-C2H2"/>
    <property type="match status" value="12"/>
</dbReference>
<keyword evidence="10" id="KW-0539">Nucleus</keyword>
<feature type="domain" description="C2H2-type" evidence="12">
    <location>
        <begin position="836"/>
        <end position="863"/>
    </location>
</feature>
<evidence type="ECO:0000256" key="1">
    <source>
        <dbReference type="ARBA" id="ARBA00004123"/>
    </source>
</evidence>
<evidence type="ECO:0000313" key="13">
    <source>
        <dbReference type="RefSeq" id="XP_028152625.1"/>
    </source>
</evidence>
<keyword evidence="6" id="KW-0862">Zinc</keyword>
<dbReference type="PROSITE" id="PS00028">
    <property type="entry name" value="ZINC_FINGER_C2H2_1"/>
    <property type="match status" value="17"/>
</dbReference>
<feature type="domain" description="C2H2-type" evidence="12">
    <location>
        <begin position="612"/>
        <end position="639"/>
    </location>
</feature>
<comment type="subcellular location">
    <subcellularLocation>
        <location evidence="1">Nucleus</location>
    </subcellularLocation>
</comment>
<keyword evidence="7" id="KW-0805">Transcription regulation</keyword>
<dbReference type="FunFam" id="3.30.160.60:FF:002343">
    <property type="entry name" value="Zinc finger protein 33A"/>
    <property type="match status" value="3"/>
</dbReference>
<dbReference type="AlphaFoldDB" id="A0A6P7H9P1"/>
<feature type="domain" description="C2H2-type" evidence="12">
    <location>
        <begin position="668"/>
        <end position="695"/>
    </location>
</feature>
<dbReference type="GO" id="GO:0008270">
    <property type="term" value="F:zinc ion binding"/>
    <property type="evidence" value="ECO:0007669"/>
    <property type="project" value="UniProtKB-KW"/>
</dbReference>
<feature type="domain" description="C2H2-type" evidence="12">
    <location>
        <begin position="640"/>
        <end position="667"/>
    </location>
</feature>
<keyword evidence="9" id="KW-0804">Transcription</keyword>
<evidence type="ECO:0000256" key="2">
    <source>
        <dbReference type="ARBA" id="ARBA00006991"/>
    </source>
</evidence>
<gene>
    <name evidence="13" type="primary">LOC114346021</name>
</gene>
<evidence type="ECO:0000256" key="11">
    <source>
        <dbReference type="PROSITE-ProRule" id="PRU00042"/>
    </source>
</evidence>
<evidence type="ECO:0000256" key="6">
    <source>
        <dbReference type="ARBA" id="ARBA00022833"/>
    </source>
</evidence>
<dbReference type="PROSITE" id="PS50157">
    <property type="entry name" value="ZINC_FINGER_C2H2_2"/>
    <property type="match status" value="17"/>
</dbReference>
<dbReference type="FunFam" id="3.30.160.60:FF:000557">
    <property type="entry name" value="zinc finger and SCAN domain-containing protein 29"/>
    <property type="match status" value="1"/>
</dbReference>
<keyword evidence="4" id="KW-0677">Repeat</keyword>
<dbReference type="InterPro" id="IPR036236">
    <property type="entry name" value="Znf_C2H2_sf"/>
</dbReference>
<dbReference type="Gene3D" id="3.30.160.60">
    <property type="entry name" value="Classic Zinc Finger"/>
    <property type="match status" value="16"/>
</dbReference>
<feature type="domain" description="C2H2-type" evidence="12">
    <location>
        <begin position="526"/>
        <end position="553"/>
    </location>
</feature>
<evidence type="ECO:0000256" key="9">
    <source>
        <dbReference type="ARBA" id="ARBA00023163"/>
    </source>
</evidence>
<evidence type="ECO:0000256" key="4">
    <source>
        <dbReference type="ARBA" id="ARBA00022737"/>
    </source>
</evidence>